<organism evidence="2 3">
    <name type="scientific">Chrysochromulina tobinii</name>
    <dbReference type="NCBI Taxonomy" id="1460289"/>
    <lineage>
        <taxon>Eukaryota</taxon>
        <taxon>Haptista</taxon>
        <taxon>Haptophyta</taxon>
        <taxon>Prymnesiophyceae</taxon>
        <taxon>Prymnesiales</taxon>
        <taxon>Chrysochromulinaceae</taxon>
        <taxon>Chrysochromulina</taxon>
    </lineage>
</organism>
<evidence type="ECO:0000313" key="3">
    <source>
        <dbReference type="Proteomes" id="UP000037460"/>
    </source>
</evidence>
<name>A0A0M0K894_9EUKA</name>
<feature type="compositionally biased region" description="Acidic residues" evidence="1">
    <location>
        <begin position="311"/>
        <end position="321"/>
    </location>
</feature>
<dbReference type="EMBL" id="JWZX01001013">
    <property type="protein sequence ID" value="KOO35009.1"/>
    <property type="molecule type" value="Genomic_DNA"/>
</dbReference>
<feature type="region of interest" description="Disordered" evidence="1">
    <location>
        <begin position="294"/>
        <end position="339"/>
    </location>
</feature>
<dbReference type="AlphaFoldDB" id="A0A0M0K894"/>
<evidence type="ECO:0000256" key="1">
    <source>
        <dbReference type="SAM" id="MobiDB-lite"/>
    </source>
</evidence>
<feature type="region of interest" description="Disordered" evidence="1">
    <location>
        <begin position="241"/>
        <end position="281"/>
    </location>
</feature>
<feature type="region of interest" description="Disordered" evidence="1">
    <location>
        <begin position="408"/>
        <end position="428"/>
    </location>
</feature>
<gene>
    <name evidence="2" type="ORF">Ctob_011311</name>
</gene>
<feature type="compositionally biased region" description="Pro residues" evidence="1">
    <location>
        <begin position="246"/>
        <end position="255"/>
    </location>
</feature>
<feature type="compositionally biased region" description="Low complexity" evidence="1">
    <location>
        <begin position="258"/>
        <end position="271"/>
    </location>
</feature>
<keyword evidence="3" id="KW-1185">Reference proteome</keyword>
<proteinExistence type="predicted"/>
<protein>
    <submittedName>
        <fullName evidence="2">Uncharacterized protein</fullName>
    </submittedName>
</protein>
<accession>A0A0M0K894</accession>
<sequence>MQQFIDMRPELTEMSASALELWIAGLQALLKQKEWSPPAQELMAFCFGGELLSSSCSPEGSAPSSPIGPPPLGKGGLAEVVAAAKAAVTEDGELLDLDMPSKASAPDEKAKLDNGFGYDGPAKTGLHAPRASMRPPRLPYLAARELGLTAEALGDLESRLACARSLRAGDGWRFGTDAKQMSTSTMGAAMDDALDQFRAQQAAKAEAAKANGAAEAEAPLGMTVEAAALKVHKATAVAKAVENGTPPMPPPPPPQRSAVAAKNAVAEAAAVGEGGSQRNLERNLERNLDEAFRDADGDAESADDGAKDSGLDSDGDTDDSNPDPRRGGMSTGGEWLSPADGWTVEYEEPILWELHFWAKGYDRTQLEYNACVIEQLHKMARTSHEQIVARTASEYLERLDKLQAKTLHGKPFGHRGGTPSHEPLRMSH</sequence>
<comment type="caution">
    <text evidence="2">The sequence shown here is derived from an EMBL/GenBank/DDBJ whole genome shotgun (WGS) entry which is preliminary data.</text>
</comment>
<reference evidence="3" key="1">
    <citation type="journal article" date="2015" name="PLoS Genet.">
        <title>Genome Sequence and Transcriptome Analyses of Chrysochromulina tobin: Metabolic Tools for Enhanced Algal Fitness in the Prominent Order Prymnesiales (Haptophyceae).</title>
        <authorList>
            <person name="Hovde B.T."/>
            <person name="Deodato C.R."/>
            <person name="Hunsperger H.M."/>
            <person name="Ryken S.A."/>
            <person name="Yost W."/>
            <person name="Jha R.K."/>
            <person name="Patterson J."/>
            <person name="Monnat R.J. Jr."/>
            <person name="Barlow S.B."/>
            <person name="Starkenburg S.R."/>
            <person name="Cattolico R.A."/>
        </authorList>
    </citation>
    <scope>NUCLEOTIDE SEQUENCE</scope>
    <source>
        <strain evidence="3">CCMP291</strain>
    </source>
</reference>
<evidence type="ECO:0000313" key="2">
    <source>
        <dbReference type="EMBL" id="KOO35009.1"/>
    </source>
</evidence>
<dbReference type="Proteomes" id="UP000037460">
    <property type="component" value="Unassembled WGS sequence"/>
</dbReference>